<organism evidence="1 2">
    <name type="scientific">Candidatus Brocadia fulgida</name>
    <dbReference type="NCBI Taxonomy" id="380242"/>
    <lineage>
        <taxon>Bacteria</taxon>
        <taxon>Pseudomonadati</taxon>
        <taxon>Planctomycetota</taxon>
        <taxon>Candidatus Brocadiia</taxon>
        <taxon>Candidatus Brocadiales</taxon>
        <taxon>Candidatus Brocadiaceae</taxon>
        <taxon>Candidatus Brocadia</taxon>
    </lineage>
</organism>
<keyword evidence="2" id="KW-1185">Reference proteome</keyword>
<evidence type="ECO:0000313" key="2">
    <source>
        <dbReference type="Proteomes" id="UP000034954"/>
    </source>
</evidence>
<protein>
    <submittedName>
        <fullName evidence="1">Uncharacterized protein</fullName>
    </submittedName>
</protein>
<name>A0A0M2UZY0_9BACT</name>
<evidence type="ECO:0000313" key="1">
    <source>
        <dbReference type="EMBL" id="KKO20516.1"/>
    </source>
</evidence>
<dbReference type="AlphaFoldDB" id="A0A0M2UZY0"/>
<gene>
    <name evidence="1" type="ORF">BROFUL_00760</name>
</gene>
<proteinExistence type="predicted"/>
<comment type="caution">
    <text evidence="1">The sequence shown here is derived from an EMBL/GenBank/DDBJ whole genome shotgun (WGS) entry which is preliminary data.</text>
</comment>
<accession>A0A0M2UZY0</accession>
<sequence length="88" mass="10507">MPSKTCRNNRAQHSRNQLPFRKWGKGDYKNLQKRTILQDDKGEQTPKKRFYAAMLLPAQAHFLFIGRNLFQRQFVFRVVSEGILEKWP</sequence>
<dbReference type="Proteomes" id="UP000034954">
    <property type="component" value="Unassembled WGS sequence"/>
</dbReference>
<dbReference type="EMBL" id="LAQJ01000096">
    <property type="protein sequence ID" value="KKO20516.1"/>
    <property type="molecule type" value="Genomic_DNA"/>
</dbReference>
<reference evidence="1 2" key="1">
    <citation type="journal article" date="2013" name="BMC Microbiol.">
        <title>Identification of the type II cytochrome c maturation pathway in anammox bacteria by comparative genomics.</title>
        <authorList>
            <person name="Ferousi C."/>
            <person name="Speth D.R."/>
            <person name="Reimann J."/>
            <person name="Op den Camp H.J."/>
            <person name="Allen J.W."/>
            <person name="Keltjens J.T."/>
            <person name="Jetten M.S."/>
        </authorList>
    </citation>
    <scope>NUCLEOTIDE SEQUENCE [LARGE SCALE GENOMIC DNA]</scope>
    <source>
        <strain evidence="1">RU1</strain>
    </source>
</reference>